<gene>
    <name evidence="6" type="ORF">ENV52_12555</name>
</gene>
<reference evidence="6" key="1">
    <citation type="journal article" date="2020" name="mSystems">
        <title>Genome- and Community-Level Interaction Insights into Carbon Utilization and Element Cycling Functions of Hydrothermarchaeota in Hydrothermal Sediment.</title>
        <authorList>
            <person name="Zhou Z."/>
            <person name="Liu Y."/>
            <person name="Xu W."/>
            <person name="Pan J."/>
            <person name="Luo Z.H."/>
            <person name="Li M."/>
        </authorList>
    </citation>
    <scope>NUCLEOTIDE SEQUENCE [LARGE SCALE GENOMIC DNA]</scope>
    <source>
        <strain evidence="6">SpSt-767</strain>
    </source>
</reference>
<accession>A0A7V6DQS1</accession>
<evidence type="ECO:0000256" key="4">
    <source>
        <dbReference type="SAM" id="Phobius"/>
    </source>
</evidence>
<dbReference type="EMBL" id="DTGR01000197">
    <property type="protein sequence ID" value="HHS30519.1"/>
    <property type="molecule type" value="Genomic_DNA"/>
</dbReference>
<keyword evidence="4" id="KW-1133">Transmembrane helix</keyword>
<name>A0A7V6DQS1_9BACT</name>
<comment type="similarity">
    <text evidence="2">Belongs to the bacterial solute-binding protein SsuA/TauA family.</text>
</comment>
<dbReference type="AlphaFoldDB" id="A0A7V6DQS1"/>
<keyword evidence="4" id="KW-0472">Membrane</keyword>
<keyword evidence="4" id="KW-0812">Transmembrane</keyword>
<comment type="caution">
    <text evidence="6">The sequence shown here is derived from an EMBL/GenBank/DDBJ whole genome shotgun (WGS) entry which is preliminary data.</text>
</comment>
<evidence type="ECO:0000259" key="5">
    <source>
        <dbReference type="SMART" id="SM00062"/>
    </source>
</evidence>
<evidence type="ECO:0000313" key="6">
    <source>
        <dbReference type="EMBL" id="HHS30519.1"/>
    </source>
</evidence>
<dbReference type="PANTHER" id="PTHR30024">
    <property type="entry name" value="ALIPHATIC SULFONATES-BINDING PROTEIN-RELATED"/>
    <property type="match status" value="1"/>
</dbReference>
<dbReference type="GO" id="GO:0042597">
    <property type="term" value="C:periplasmic space"/>
    <property type="evidence" value="ECO:0007669"/>
    <property type="project" value="UniProtKB-SubCell"/>
</dbReference>
<protein>
    <submittedName>
        <fullName evidence="6">Transporter substrate-binding domain-containing protein</fullName>
    </submittedName>
</protein>
<feature type="domain" description="Solute-binding protein family 3/N-terminal" evidence="5">
    <location>
        <begin position="53"/>
        <end position="269"/>
    </location>
</feature>
<dbReference type="Pfam" id="PF09084">
    <property type="entry name" value="NMT1"/>
    <property type="match status" value="1"/>
</dbReference>
<feature type="transmembrane region" description="Helical" evidence="4">
    <location>
        <begin position="21"/>
        <end position="40"/>
    </location>
</feature>
<proteinExistence type="inferred from homology"/>
<organism evidence="6">
    <name type="scientific">Desulfobacca acetoxidans</name>
    <dbReference type="NCBI Taxonomy" id="60893"/>
    <lineage>
        <taxon>Bacteria</taxon>
        <taxon>Pseudomonadati</taxon>
        <taxon>Thermodesulfobacteriota</taxon>
        <taxon>Desulfobaccia</taxon>
        <taxon>Desulfobaccales</taxon>
        <taxon>Desulfobaccaceae</taxon>
        <taxon>Desulfobacca</taxon>
    </lineage>
</organism>
<dbReference type="InterPro" id="IPR015168">
    <property type="entry name" value="SsuA/THI5"/>
</dbReference>
<dbReference type="CDD" id="cd01008">
    <property type="entry name" value="PBP2_NrtA_SsuA_CpmA_like"/>
    <property type="match status" value="1"/>
</dbReference>
<evidence type="ECO:0000256" key="2">
    <source>
        <dbReference type="ARBA" id="ARBA00010742"/>
    </source>
</evidence>
<sequence length="356" mass="39261">MKAITSLAAYRARSMKGNVHPKIILGGPLVLLLILTGSLWQTGCLAPGPPAEKITVGSILSRISGLLYVAQDQGYFKAQGLDVDIKTYASSPESLKDLKAGHIDLACCGIFNLVKEALAGGSNLRALTVLCNGQIMDLIASRDRGIREPADLRGKAIGLMKDSAAEYFLGVFLTLHHLTLQEVRIVAVKPFALGEALATGEVDAVVAWEPYIGEIVKKMGNAVVTWPSQEGQDIFWVMAGRREYLKSHFATMEKLLLALEQASKFIKEHPAEAKKIMSRRATFLPADWDKYPVRYDLFLDQGLLLHMEDEAAWLIHNRPTDRKELPNFMDYLDPEPLLKVNPRAVRLALPGSVSPY</sequence>
<keyword evidence="3" id="KW-0732">Signal</keyword>
<comment type="subcellular location">
    <subcellularLocation>
        <location evidence="1">Periplasm</location>
    </subcellularLocation>
</comment>
<dbReference type="InterPro" id="IPR001638">
    <property type="entry name" value="Solute-binding_3/MltF_N"/>
</dbReference>
<dbReference type="Gene3D" id="3.40.190.10">
    <property type="entry name" value="Periplasmic binding protein-like II"/>
    <property type="match status" value="2"/>
</dbReference>
<evidence type="ECO:0000256" key="1">
    <source>
        <dbReference type="ARBA" id="ARBA00004418"/>
    </source>
</evidence>
<dbReference type="PANTHER" id="PTHR30024:SF47">
    <property type="entry name" value="TAURINE-BINDING PERIPLASMIC PROTEIN"/>
    <property type="match status" value="1"/>
</dbReference>
<evidence type="ECO:0000256" key="3">
    <source>
        <dbReference type="ARBA" id="ARBA00022729"/>
    </source>
</evidence>
<dbReference type="SMART" id="SM00062">
    <property type="entry name" value="PBPb"/>
    <property type="match status" value="1"/>
</dbReference>
<dbReference type="SUPFAM" id="SSF53850">
    <property type="entry name" value="Periplasmic binding protein-like II"/>
    <property type="match status" value="1"/>
</dbReference>